<accession>A0A830HV17</accession>
<proteinExistence type="predicted"/>
<feature type="domain" description="N-acetyltransferase" evidence="1">
    <location>
        <begin position="227"/>
        <end position="315"/>
    </location>
</feature>
<gene>
    <name evidence="2" type="ORF">PPROV_001003400</name>
</gene>
<organism evidence="2 3">
    <name type="scientific">Pycnococcus provasolii</name>
    <dbReference type="NCBI Taxonomy" id="41880"/>
    <lineage>
        <taxon>Eukaryota</taxon>
        <taxon>Viridiplantae</taxon>
        <taxon>Chlorophyta</taxon>
        <taxon>Pseudoscourfieldiophyceae</taxon>
        <taxon>Pseudoscourfieldiales</taxon>
        <taxon>Pycnococcaceae</taxon>
        <taxon>Pycnococcus</taxon>
    </lineage>
</organism>
<dbReference type="OrthoDB" id="498529at2759"/>
<dbReference type="Pfam" id="PF00583">
    <property type="entry name" value="Acetyltransf_1"/>
    <property type="match status" value="1"/>
</dbReference>
<dbReference type="InterPro" id="IPR000182">
    <property type="entry name" value="GNAT_dom"/>
</dbReference>
<dbReference type="InterPro" id="IPR016181">
    <property type="entry name" value="Acyl_CoA_acyltransferase"/>
</dbReference>
<dbReference type="PROSITE" id="PS51186">
    <property type="entry name" value="GNAT"/>
    <property type="match status" value="1"/>
</dbReference>
<evidence type="ECO:0000313" key="3">
    <source>
        <dbReference type="Proteomes" id="UP000660262"/>
    </source>
</evidence>
<dbReference type="GO" id="GO:0016747">
    <property type="term" value="F:acyltransferase activity, transferring groups other than amino-acyl groups"/>
    <property type="evidence" value="ECO:0007669"/>
    <property type="project" value="InterPro"/>
</dbReference>
<comment type="caution">
    <text evidence="2">The sequence shown here is derived from an EMBL/GenBank/DDBJ whole genome shotgun (WGS) entry which is preliminary data.</text>
</comment>
<dbReference type="PANTHER" id="PTHR47876">
    <property type="entry name" value="OS08G0260000 PROTEIN"/>
    <property type="match status" value="1"/>
</dbReference>
<reference evidence="2" key="1">
    <citation type="submission" date="2020-10" db="EMBL/GenBank/DDBJ databases">
        <title>Unveiling of a novel bifunctional photoreceptor, Dualchrome1, isolated from a cosmopolitan green alga.</title>
        <authorList>
            <person name="Suzuki S."/>
            <person name="Kawachi M."/>
        </authorList>
    </citation>
    <scope>NUCLEOTIDE SEQUENCE</scope>
    <source>
        <strain evidence="2">NIES 2893</strain>
    </source>
</reference>
<evidence type="ECO:0000313" key="2">
    <source>
        <dbReference type="EMBL" id="GHP11306.1"/>
    </source>
</evidence>
<evidence type="ECO:0000259" key="1">
    <source>
        <dbReference type="PROSITE" id="PS51186"/>
    </source>
</evidence>
<dbReference type="Gene3D" id="3.40.630.30">
    <property type="match status" value="1"/>
</dbReference>
<dbReference type="AlphaFoldDB" id="A0A830HV17"/>
<name>A0A830HV17_9CHLO</name>
<dbReference type="EMBL" id="BNJQ01000033">
    <property type="protein sequence ID" value="GHP11306.1"/>
    <property type="molecule type" value="Genomic_DNA"/>
</dbReference>
<dbReference type="Proteomes" id="UP000660262">
    <property type="component" value="Unassembled WGS sequence"/>
</dbReference>
<keyword evidence="3" id="KW-1185">Reference proteome</keyword>
<dbReference type="PANTHER" id="PTHR47876:SF2">
    <property type="entry name" value="GCN5-RELATED N-ACETYLTRANSFERASE 7, CHLOROPLASTIC"/>
    <property type="match status" value="1"/>
</dbReference>
<dbReference type="CDD" id="cd04301">
    <property type="entry name" value="NAT_SF"/>
    <property type="match status" value="1"/>
</dbReference>
<dbReference type="SUPFAM" id="SSF55729">
    <property type="entry name" value="Acyl-CoA N-acyltransferases (Nat)"/>
    <property type="match status" value="1"/>
</dbReference>
<protein>
    <recommendedName>
        <fullName evidence="1">N-acetyltransferase domain-containing protein</fullName>
    </recommendedName>
</protein>
<sequence length="315" mass="34729">MTATRGQLQRNATAYAPATQRRVRAHTRRATLQRTTMCRVAAATATPNQTTIAVRDAATPEEVRLAACLRVDTFYPYSPADGILAIGPRFAEEKQKWLSRRRNAEVNRDGHLRALGMQVRTLVAVCEDAGYCDNVVVDEEKEVDGGSVLGTCDVHFGYSLPGEPLFGDKPEPEDVEGTEAEASASGRVMWLSSRGLGPRYASTSDAGGEAGCPSAMSPRIPEHALKHRRAYVFNLCVSESARRRGLGLSLLREAESVAASLGVEFLYVHVEAHNVGAIALYRRGGYSYEKEETEDVARRLRRPRRKLLRRELTLQ</sequence>